<dbReference type="RefSeq" id="WP_100608997.1">
    <property type="nucleotide sequence ID" value="NZ_CP024962.1"/>
</dbReference>
<keyword evidence="9 11" id="KW-0239">DNA-directed DNA polymerase</keyword>
<evidence type="ECO:0000256" key="6">
    <source>
        <dbReference type="ARBA" id="ARBA00022679"/>
    </source>
</evidence>
<evidence type="ECO:0000256" key="11">
    <source>
        <dbReference type="PIRNR" id="PIRNR000804"/>
    </source>
</evidence>
<dbReference type="InterPro" id="IPR022635">
    <property type="entry name" value="DNA_polIII_beta_C"/>
</dbReference>
<comment type="subunit">
    <text evidence="4">Forms a ring-shaped head-to-tail homodimer around DNA which binds and tethers DNA polymerases and other proteins to the DNA. The DNA replisome complex has a single clamp-loading complex (3 tau and 1 each of delta, delta', psi and chi subunits) which binds 3 Pol III cores (1 core on the leading strand and 2 on the lagging strand) each with a beta sliding clamp dimer. Additional proteins in the replisome are other copies of gamma, psi and chi, Ssb, DNA helicase and RNA primase.</text>
</comment>
<dbReference type="AlphaFoldDB" id="A0A2K8NQD2"/>
<dbReference type="PANTHER" id="PTHR30478">
    <property type="entry name" value="DNA POLYMERASE III SUBUNIT BETA"/>
    <property type="match status" value="1"/>
</dbReference>
<organism evidence="12 13">
    <name type="scientific">Entomoplasma freundtii</name>
    <dbReference type="NCBI Taxonomy" id="74700"/>
    <lineage>
        <taxon>Bacteria</taxon>
        <taxon>Bacillati</taxon>
        <taxon>Mycoplasmatota</taxon>
        <taxon>Mollicutes</taxon>
        <taxon>Entomoplasmatales</taxon>
        <taxon>Entomoplasmataceae</taxon>
        <taxon>Entomoplasma</taxon>
    </lineage>
</organism>
<gene>
    <name evidence="12" type="primary">dnaN</name>
    <name evidence="12" type="ORF">EFREU_v1c00020</name>
</gene>
<dbReference type="GO" id="GO:0005737">
    <property type="term" value="C:cytoplasm"/>
    <property type="evidence" value="ECO:0007669"/>
    <property type="project" value="UniProtKB-SubCell"/>
</dbReference>
<name>A0A2K8NQD2_9MOLU</name>
<dbReference type="InterPro" id="IPR046938">
    <property type="entry name" value="DNA_clamp_sf"/>
</dbReference>
<dbReference type="SUPFAM" id="SSF55979">
    <property type="entry name" value="DNA clamp"/>
    <property type="match status" value="3"/>
</dbReference>
<dbReference type="Pfam" id="PF02767">
    <property type="entry name" value="DNA_pol3_beta_2"/>
    <property type="match status" value="1"/>
</dbReference>
<keyword evidence="7 11" id="KW-0548">Nucleotidyltransferase</keyword>
<accession>A0A2K8NQD2</accession>
<dbReference type="GO" id="GO:0003677">
    <property type="term" value="F:DNA binding"/>
    <property type="evidence" value="ECO:0007669"/>
    <property type="project" value="UniProtKB-UniRule"/>
</dbReference>
<dbReference type="Gene3D" id="3.70.10.10">
    <property type="match status" value="1"/>
</dbReference>
<dbReference type="PANTHER" id="PTHR30478:SF0">
    <property type="entry name" value="BETA SLIDING CLAMP"/>
    <property type="match status" value="1"/>
</dbReference>
<comment type="function">
    <text evidence="1 11">Confers DNA tethering and processivity to DNA polymerases and other proteins. Acts as a clamp, forming a ring around DNA (a reaction catalyzed by the clamp-loading complex) which diffuses in an ATP-independent manner freely and bidirectionally along dsDNA. Initially characterized for its ability to contact the catalytic subunit of DNA polymerase III (Pol III), a complex, multichain enzyme responsible for most of the replicative synthesis in bacteria; Pol III exhibits 3'-5' exonuclease proofreading activity. The beta chain is required for initiation of replication as well as for processivity of DNA replication.</text>
</comment>
<proteinExistence type="inferred from homology"/>
<keyword evidence="5 11" id="KW-0963">Cytoplasm</keyword>
<dbReference type="GO" id="GO:0009360">
    <property type="term" value="C:DNA polymerase III complex"/>
    <property type="evidence" value="ECO:0007669"/>
    <property type="project" value="InterPro"/>
</dbReference>
<dbReference type="NCBIfam" id="TIGR00663">
    <property type="entry name" value="dnan"/>
    <property type="match status" value="1"/>
</dbReference>
<evidence type="ECO:0000256" key="5">
    <source>
        <dbReference type="ARBA" id="ARBA00022490"/>
    </source>
</evidence>
<evidence type="ECO:0000256" key="3">
    <source>
        <dbReference type="ARBA" id="ARBA00010752"/>
    </source>
</evidence>
<evidence type="ECO:0000256" key="10">
    <source>
        <dbReference type="ARBA" id="ARBA00023125"/>
    </source>
</evidence>
<evidence type="ECO:0000256" key="1">
    <source>
        <dbReference type="ARBA" id="ARBA00002266"/>
    </source>
</evidence>
<dbReference type="Proteomes" id="UP000232222">
    <property type="component" value="Chromosome"/>
</dbReference>
<dbReference type="EMBL" id="CP024962">
    <property type="protein sequence ID" value="ATZ16029.1"/>
    <property type="molecule type" value="Genomic_DNA"/>
</dbReference>
<dbReference type="GO" id="GO:0006271">
    <property type="term" value="P:DNA strand elongation involved in DNA replication"/>
    <property type="evidence" value="ECO:0007669"/>
    <property type="project" value="TreeGrafter"/>
</dbReference>
<dbReference type="PIRSF" id="PIRSF000804">
    <property type="entry name" value="DNA_pol_III_b"/>
    <property type="match status" value="1"/>
</dbReference>
<comment type="similarity">
    <text evidence="3 11">Belongs to the beta sliding clamp family.</text>
</comment>
<dbReference type="CDD" id="cd00140">
    <property type="entry name" value="beta_clamp"/>
    <property type="match status" value="1"/>
</dbReference>
<evidence type="ECO:0000256" key="4">
    <source>
        <dbReference type="ARBA" id="ARBA00011400"/>
    </source>
</evidence>
<dbReference type="Pfam" id="PF00712">
    <property type="entry name" value="DNA_pol3_beta"/>
    <property type="match status" value="1"/>
</dbReference>
<keyword evidence="10" id="KW-0238">DNA-binding</keyword>
<dbReference type="Pfam" id="PF02768">
    <property type="entry name" value="DNA_pol3_beta_3"/>
    <property type="match status" value="1"/>
</dbReference>
<reference evidence="12 13" key="1">
    <citation type="submission" date="2017-11" db="EMBL/GenBank/DDBJ databases">
        <title>Genome sequence of Entomoplasma freundtii BARC 318 (ATCC 51999).</title>
        <authorList>
            <person name="Lo W.-S."/>
            <person name="Gasparich G.E."/>
            <person name="Kuo C.-H."/>
        </authorList>
    </citation>
    <scope>NUCLEOTIDE SEQUENCE [LARGE SCALE GENOMIC DNA]</scope>
    <source>
        <strain evidence="12 13">BARC 318</strain>
    </source>
</reference>
<evidence type="ECO:0000256" key="8">
    <source>
        <dbReference type="ARBA" id="ARBA00022705"/>
    </source>
</evidence>
<keyword evidence="8 11" id="KW-0235">DNA replication</keyword>
<keyword evidence="13" id="KW-1185">Reference proteome</keyword>
<evidence type="ECO:0000313" key="12">
    <source>
        <dbReference type="EMBL" id="ATZ16029.1"/>
    </source>
</evidence>
<dbReference type="GO" id="GO:0003887">
    <property type="term" value="F:DNA-directed DNA polymerase activity"/>
    <property type="evidence" value="ECO:0007669"/>
    <property type="project" value="UniProtKB-UniRule"/>
</dbReference>
<dbReference type="OrthoDB" id="8421503at2"/>
<dbReference type="InterPro" id="IPR022637">
    <property type="entry name" value="DNA_polIII_beta_cen"/>
</dbReference>
<sequence length="374" mass="42310">MEFKINRNVLLDNLNKANRIIDFKAVNPTLTGILLDVSPNQVTITSTNNSLSFKAYLNSDNAQLEVATTGKILLKGKYILEMLRRLDQEIVTLVNIENSELTIKNSNTEFNCGLLESEEYPLLGFKERGVEINLKPTSFRRALSQTIVSIDETNKKMILTGMNFRIQNQALMVSTTDMHRISQKKISLDIDSSTQCNVTVPYKTVVELMRLLDGVKVLKMVVSEGYLTFLMDNMVFQSTLIDGQYPLVEGVFPKDFNLTLKVNQKVFLKALSRADLSAETGLAPIINLNIQQTKMVMKADLVEIGNFEEDFFDFESDATMPMTINFNLKYLIEAIRSFNDNLELKFVGSTNPLLITQVDDENLKQVILPTYISN</sequence>
<comment type="subcellular location">
    <subcellularLocation>
        <location evidence="2 11">Cytoplasm</location>
    </subcellularLocation>
</comment>
<dbReference type="SMART" id="SM00480">
    <property type="entry name" value="POL3Bc"/>
    <property type="match status" value="1"/>
</dbReference>
<dbReference type="InterPro" id="IPR001001">
    <property type="entry name" value="DNA_polIII_beta"/>
</dbReference>
<dbReference type="Gene3D" id="3.10.150.10">
    <property type="entry name" value="DNA Polymerase III, subunit A, domain 2"/>
    <property type="match status" value="1"/>
</dbReference>
<evidence type="ECO:0000256" key="2">
    <source>
        <dbReference type="ARBA" id="ARBA00004496"/>
    </source>
</evidence>
<dbReference type="GO" id="GO:0008408">
    <property type="term" value="F:3'-5' exonuclease activity"/>
    <property type="evidence" value="ECO:0007669"/>
    <property type="project" value="InterPro"/>
</dbReference>
<keyword evidence="6 11" id="KW-0808">Transferase</keyword>
<evidence type="ECO:0000313" key="13">
    <source>
        <dbReference type="Proteomes" id="UP000232222"/>
    </source>
</evidence>
<evidence type="ECO:0000256" key="7">
    <source>
        <dbReference type="ARBA" id="ARBA00022695"/>
    </source>
</evidence>
<dbReference type="KEGG" id="efr:EFREU_v1c00020"/>
<protein>
    <recommendedName>
        <fullName evidence="11">Beta sliding clamp</fullName>
    </recommendedName>
</protein>
<dbReference type="InterPro" id="IPR022634">
    <property type="entry name" value="DNA_polIII_beta_N"/>
</dbReference>
<evidence type="ECO:0000256" key="9">
    <source>
        <dbReference type="ARBA" id="ARBA00022932"/>
    </source>
</evidence>